<keyword evidence="10" id="KW-0539">Nucleus</keyword>
<feature type="compositionally biased region" description="Basic residues" evidence="12">
    <location>
        <begin position="368"/>
        <end position="377"/>
    </location>
</feature>
<dbReference type="Gene3D" id="3.30.40.10">
    <property type="entry name" value="Zinc/RING finger domain, C3HC4 (zinc finger)"/>
    <property type="match status" value="4"/>
</dbReference>
<dbReference type="Pfam" id="PF23011">
    <property type="entry name" value="PHD-1st_NSD"/>
    <property type="match status" value="1"/>
</dbReference>
<dbReference type="PROSITE" id="PS50812">
    <property type="entry name" value="PWWP"/>
    <property type="match status" value="1"/>
</dbReference>
<comment type="subcellular location">
    <subcellularLocation>
        <location evidence="2">Chromosome</location>
    </subcellularLocation>
    <subcellularLocation>
        <location evidence="1">Nucleus</location>
    </subcellularLocation>
</comment>
<dbReference type="AlphaFoldDB" id="A0A5J4YKY1"/>
<keyword evidence="4 15" id="KW-0489">Methyltransferase</keyword>
<evidence type="ECO:0000256" key="3">
    <source>
        <dbReference type="ARBA" id="ARBA00022454"/>
    </source>
</evidence>
<evidence type="ECO:0000313" key="16">
    <source>
        <dbReference type="Proteomes" id="UP000324585"/>
    </source>
</evidence>
<evidence type="ECO:0000256" key="12">
    <source>
        <dbReference type="SAM" id="MobiDB-lite"/>
    </source>
</evidence>
<evidence type="ECO:0000256" key="7">
    <source>
        <dbReference type="ARBA" id="ARBA00022723"/>
    </source>
</evidence>
<dbReference type="CDD" id="cd05162">
    <property type="entry name" value="PWWP"/>
    <property type="match status" value="1"/>
</dbReference>
<dbReference type="GO" id="GO:0005694">
    <property type="term" value="C:chromosome"/>
    <property type="evidence" value="ECO:0007669"/>
    <property type="project" value="UniProtKB-SubCell"/>
</dbReference>
<proteinExistence type="predicted"/>
<keyword evidence="9" id="KW-0862">Zinc</keyword>
<feature type="domain" description="PHD-type" evidence="13">
    <location>
        <begin position="18"/>
        <end position="71"/>
    </location>
</feature>
<dbReference type="GO" id="GO:0005634">
    <property type="term" value="C:nucleus"/>
    <property type="evidence" value="ECO:0007669"/>
    <property type="project" value="UniProtKB-SubCell"/>
</dbReference>
<evidence type="ECO:0000313" key="15">
    <source>
        <dbReference type="EMBL" id="KAA8491127.1"/>
    </source>
</evidence>
<dbReference type="SUPFAM" id="SSF63748">
    <property type="entry name" value="Tudor/PWWP/MBT"/>
    <property type="match status" value="1"/>
</dbReference>
<comment type="caution">
    <text evidence="15">The sequence shown here is derived from an EMBL/GenBank/DDBJ whole genome shotgun (WGS) entry which is preliminary data.</text>
</comment>
<evidence type="ECO:0000256" key="6">
    <source>
        <dbReference type="ARBA" id="ARBA00022691"/>
    </source>
</evidence>
<gene>
    <name evidence="15" type="ORF">FVE85_4544</name>
</gene>
<dbReference type="InterPro" id="IPR050777">
    <property type="entry name" value="SET2_Histone-Lys_MeTrsfase"/>
</dbReference>
<dbReference type="InterPro" id="IPR019787">
    <property type="entry name" value="Znf_PHD-finger"/>
</dbReference>
<dbReference type="InterPro" id="IPR000313">
    <property type="entry name" value="PWWP_dom"/>
</dbReference>
<keyword evidence="7" id="KW-0479">Metal-binding</keyword>
<evidence type="ECO:0000259" key="14">
    <source>
        <dbReference type="PROSITE" id="PS50812"/>
    </source>
</evidence>
<evidence type="ECO:0000256" key="1">
    <source>
        <dbReference type="ARBA" id="ARBA00004123"/>
    </source>
</evidence>
<dbReference type="InterPro" id="IPR055198">
    <property type="entry name" value="NSD_PHD"/>
</dbReference>
<dbReference type="PANTHER" id="PTHR22884">
    <property type="entry name" value="SET DOMAIN PROTEINS"/>
    <property type="match status" value="1"/>
</dbReference>
<evidence type="ECO:0000256" key="8">
    <source>
        <dbReference type="ARBA" id="ARBA00022771"/>
    </source>
</evidence>
<keyword evidence="8 11" id="KW-0863">Zinc-finger</keyword>
<dbReference type="InterPro" id="IPR011011">
    <property type="entry name" value="Znf_FYVE_PHD"/>
</dbReference>
<feature type="domain" description="PWWP" evidence="14">
    <location>
        <begin position="259"/>
        <end position="325"/>
    </location>
</feature>
<keyword evidence="3" id="KW-0158">Chromosome</keyword>
<protein>
    <submittedName>
        <fullName evidence="15">Histone-lysine N-methyltransferase, H3 lysine-36 and H4 lysine-20 specific</fullName>
    </submittedName>
</protein>
<evidence type="ECO:0000256" key="5">
    <source>
        <dbReference type="ARBA" id="ARBA00022679"/>
    </source>
</evidence>
<name>A0A5J4YKY1_PORPP</name>
<evidence type="ECO:0000256" key="10">
    <source>
        <dbReference type="ARBA" id="ARBA00023242"/>
    </source>
</evidence>
<dbReference type="SUPFAM" id="SSF57903">
    <property type="entry name" value="FYVE/PHD zinc finger"/>
    <property type="match status" value="3"/>
</dbReference>
<dbReference type="InterPro" id="IPR013083">
    <property type="entry name" value="Znf_RING/FYVE/PHD"/>
</dbReference>
<sequence>MASSDAESTESINIDLVDDVCAACEKPGTKLYICEGGCNRAWHRECIAMPAETIKKLDELDKFVCAECENKSWSCWFCRQPATPGGEGLVACADQTCGKHYHRECLRNLPLTRNRDGPAGMVCPRHVCPTCDLNVLNGGNGVFCLRCPVAYHSHECAPPGCVFVDFAESGPTKHFRCAKHHFRSLLPGKQVKLPRCAKCGDGESSDKGKIMYCDGCPAGFHATEACAGRFSLALQHKISREGRTLSYCESCLAGRMPRVGDLVWVKMRSSPFWPARVRASDDPQIPLEMLERKHDPWELCIQWLPFASQQWSWMSNRVVAPYEQQRFDLKEKHWFAAWREAEKQLANEKPEAQKAVAGGKSTTDATRKVRAGRKRLKANAPSPSSPSTHQKKRPTRQSITDPTSQALMDEVALVDTTCAVCRQDSSQGIMFVCPVNGCDLAYHEICTGVFVHEVKARGSMWRCPRHQCAVCLSDEVVRDCSHCPYSYCAECAMANMAVGMRMDTPATKMRRGDMSVRRRLSLSTAARLFFFTIETGFLAPPVGDTGDMRSPSSTGFRSLSVELISSREFESGCAGLRMITSSSFSGTLRLMLDEHFCMGRAALD</sequence>
<keyword evidence="6" id="KW-0949">S-adenosyl-L-methionine</keyword>
<dbReference type="GO" id="GO:0008168">
    <property type="term" value="F:methyltransferase activity"/>
    <property type="evidence" value="ECO:0007669"/>
    <property type="project" value="UniProtKB-KW"/>
</dbReference>
<dbReference type="GO" id="GO:0008270">
    <property type="term" value="F:zinc ion binding"/>
    <property type="evidence" value="ECO:0007669"/>
    <property type="project" value="UniProtKB-KW"/>
</dbReference>
<reference evidence="16" key="1">
    <citation type="journal article" date="2019" name="Nat. Commun.">
        <title>Expansion of phycobilisome linker gene families in mesophilic red algae.</title>
        <authorList>
            <person name="Lee J."/>
            <person name="Kim D."/>
            <person name="Bhattacharya D."/>
            <person name="Yoon H.S."/>
        </authorList>
    </citation>
    <scope>NUCLEOTIDE SEQUENCE [LARGE SCALE GENOMIC DNA]</scope>
    <source>
        <strain evidence="16">CCMP 1328</strain>
    </source>
</reference>
<evidence type="ECO:0000256" key="11">
    <source>
        <dbReference type="PROSITE-ProRule" id="PRU00146"/>
    </source>
</evidence>
<dbReference type="InterPro" id="IPR059153">
    <property type="entry name" value="NSD_PHD-1st"/>
</dbReference>
<dbReference type="Gene3D" id="2.30.30.140">
    <property type="match status" value="1"/>
</dbReference>
<organism evidence="15 16">
    <name type="scientific">Porphyridium purpureum</name>
    <name type="common">Red alga</name>
    <name type="synonym">Porphyridium cruentum</name>
    <dbReference type="NCBI Taxonomy" id="35688"/>
    <lineage>
        <taxon>Eukaryota</taxon>
        <taxon>Rhodophyta</taxon>
        <taxon>Bangiophyceae</taxon>
        <taxon>Porphyridiales</taxon>
        <taxon>Porphyridiaceae</taxon>
        <taxon>Porphyridium</taxon>
    </lineage>
</organism>
<evidence type="ECO:0000256" key="4">
    <source>
        <dbReference type="ARBA" id="ARBA00022603"/>
    </source>
</evidence>
<dbReference type="GO" id="GO:0032259">
    <property type="term" value="P:methylation"/>
    <property type="evidence" value="ECO:0007669"/>
    <property type="project" value="UniProtKB-KW"/>
</dbReference>
<evidence type="ECO:0000256" key="2">
    <source>
        <dbReference type="ARBA" id="ARBA00004286"/>
    </source>
</evidence>
<dbReference type="SMART" id="SM00249">
    <property type="entry name" value="PHD"/>
    <property type="match status" value="5"/>
</dbReference>
<keyword evidence="5 15" id="KW-0808">Transferase</keyword>
<dbReference type="Pfam" id="PF00855">
    <property type="entry name" value="PWWP"/>
    <property type="match status" value="1"/>
</dbReference>
<evidence type="ECO:0000259" key="13">
    <source>
        <dbReference type="PROSITE" id="PS50016"/>
    </source>
</evidence>
<feature type="region of interest" description="Disordered" evidence="12">
    <location>
        <begin position="346"/>
        <end position="404"/>
    </location>
</feature>
<dbReference type="OrthoDB" id="62853at2759"/>
<dbReference type="Pfam" id="PF22908">
    <property type="entry name" value="PHD_NSD"/>
    <property type="match status" value="2"/>
</dbReference>
<dbReference type="PROSITE" id="PS50016">
    <property type="entry name" value="ZF_PHD_2"/>
    <property type="match status" value="1"/>
</dbReference>
<dbReference type="EMBL" id="VRMN01000016">
    <property type="protein sequence ID" value="KAA8491127.1"/>
    <property type="molecule type" value="Genomic_DNA"/>
</dbReference>
<evidence type="ECO:0000256" key="9">
    <source>
        <dbReference type="ARBA" id="ARBA00022833"/>
    </source>
</evidence>
<dbReference type="InterPro" id="IPR001965">
    <property type="entry name" value="Znf_PHD"/>
</dbReference>
<dbReference type="SMART" id="SM00293">
    <property type="entry name" value="PWWP"/>
    <property type="match status" value="1"/>
</dbReference>
<accession>A0A5J4YKY1</accession>
<dbReference type="Proteomes" id="UP000324585">
    <property type="component" value="Unassembled WGS sequence"/>
</dbReference>
<keyword evidence="16" id="KW-1185">Reference proteome</keyword>
<dbReference type="CDD" id="cd15565">
    <property type="entry name" value="PHD2_NSD"/>
    <property type="match status" value="1"/>
</dbReference>